<dbReference type="eggNOG" id="ENOG502SKBX">
    <property type="taxonomic scope" value="Eukaryota"/>
</dbReference>
<dbReference type="HOGENOM" id="CLU_034451_0_0_1"/>
<dbReference type="SUPFAM" id="SSF53474">
    <property type="entry name" value="alpha/beta-Hydrolases"/>
    <property type="match status" value="1"/>
</dbReference>
<dbReference type="GO" id="GO:0016787">
    <property type="term" value="F:hydrolase activity"/>
    <property type="evidence" value="ECO:0007669"/>
    <property type="project" value="UniProtKB-KW"/>
</dbReference>
<evidence type="ECO:0000313" key="3">
    <source>
        <dbReference type="EMBL" id="EXU95863.1"/>
    </source>
</evidence>
<dbReference type="PANTHER" id="PTHR22946:SF13">
    <property type="entry name" value="ALPHA_BETA HYDROLASE PSOB"/>
    <property type="match status" value="1"/>
</dbReference>
<dbReference type="Gene3D" id="1.20.1440.110">
    <property type="entry name" value="acylaminoacyl peptidase"/>
    <property type="match status" value="1"/>
</dbReference>
<protein>
    <submittedName>
        <fullName evidence="3">DUF1100 domain protein</fullName>
    </submittedName>
</protein>
<dbReference type="OrthoDB" id="249703at2759"/>
<reference evidence="3 4" key="1">
    <citation type="submission" date="2014-02" db="EMBL/GenBank/DDBJ databases">
        <title>The genome sequence of the entomopathogenic fungus Metarhizium robertsii ARSEF 2575.</title>
        <authorList>
            <person name="Giuliano Garisto Donzelli B."/>
            <person name="Roe B.A."/>
            <person name="Macmil S.L."/>
            <person name="Krasnoff S.B."/>
            <person name="Gibson D.M."/>
        </authorList>
    </citation>
    <scope>NUCLEOTIDE SEQUENCE [LARGE SCALE GENOMIC DNA]</scope>
    <source>
        <strain evidence="3 4">ARSEF 2575</strain>
    </source>
</reference>
<dbReference type="Proteomes" id="UP000030151">
    <property type="component" value="Unassembled WGS sequence"/>
</dbReference>
<comment type="pathway">
    <text evidence="1">Mycotoxin biosynthesis.</text>
</comment>
<evidence type="ECO:0000256" key="2">
    <source>
        <dbReference type="ARBA" id="ARBA00022801"/>
    </source>
</evidence>
<dbReference type="AlphaFoldDB" id="A0A014N7T2"/>
<comment type="caution">
    <text evidence="3">The sequence shown here is derived from an EMBL/GenBank/DDBJ whole genome shotgun (WGS) entry which is preliminary data.</text>
</comment>
<keyword evidence="2" id="KW-0378">Hydrolase</keyword>
<dbReference type="Gene3D" id="3.40.50.1820">
    <property type="entry name" value="alpha/beta hydrolase"/>
    <property type="match status" value="1"/>
</dbReference>
<evidence type="ECO:0000313" key="4">
    <source>
        <dbReference type="Proteomes" id="UP000030151"/>
    </source>
</evidence>
<dbReference type="InterPro" id="IPR029058">
    <property type="entry name" value="AB_hydrolase_fold"/>
</dbReference>
<accession>A0A014N7T2</accession>
<dbReference type="InterPro" id="IPR010520">
    <property type="entry name" value="FrsA-like"/>
</dbReference>
<evidence type="ECO:0000256" key="1">
    <source>
        <dbReference type="ARBA" id="ARBA00004685"/>
    </source>
</evidence>
<dbReference type="PANTHER" id="PTHR22946">
    <property type="entry name" value="DIENELACTONE HYDROLASE DOMAIN-CONTAINING PROTEIN-RELATED"/>
    <property type="match status" value="1"/>
</dbReference>
<dbReference type="EMBL" id="JELW01000062">
    <property type="protein sequence ID" value="EXU95863.1"/>
    <property type="molecule type" value="Genomic_DNA"/>
</dbReference>
<organism evidence="3 4">
    <name type="scientific">Metarhizium robertsii</name>
    <dbReference type="NCBI Taxonomy" id="568076"/>
    <lineage>
        <taxon>Eukaryota</taxon>
        <taxon>Fungi</taxon>
        <taxon>Dikarya</taxon>
        <taxon>Ascomycota</taxon>
        <taxon>Pezizomycotina</taxon>
        <taxon>Sordariomycetes</taxon>
        <taxon>Hypocreomycetidae</taxon>
        <taxon>Hypocreales</taxon>
        <taxon>Clavicipitaceae</taxon>
        <taxon>Metarhizium</taxon>
    </lineage>
</organism>
<name>A0A014N7T2_9HYPO</name>
<dbReference type="Pfam" id="PF06500">
    <property type="entry name" value="FrsA-like"/>
    <property type="match status" value="1"/>
</dbReference>
<proteinExistence type="predicted"/>
<gene>
    <name evidence="3" type="ORF">X797_011044</name>
</gene>
<dbReference type="InterPro" id="IPR050261">
    <property type="entry name" value="FrsA_esterase"/>
</dbReference>
<sequence>MYSFLQSSFLDFELTRLLGSTGSGGCDVAEFLEAVGKIKKNDPESWFSAWHEQSRRAERIAREAAQHGHASAAQRGFLRSSNYARASGYMFMAGDERVLETAERAVSLFREAFVHMDGQVIVLDMPYRDDVSMPGYLYLPPESRRMPGSKTPVVVNCCGADSTQEELYFALVCAGVELGYAVVTFEGPGQGMLLKRDKVSARGDYELVTCKVLDYLQRISEQKLEWGLDLDRIGVAGASMGAYYSLRACVDPRIKACVAIDGFYSLWAVAMERMPGWYSSLWLSGWLPEWLFDALIRFGMRMDFTTRWEFGLGMAMMGTATPGNTLRRFREFSLDREGDEPVADRIKCPVLLTGASRSLYASAQDGTVAVYNALRRVPENEKEVWIPSSIGEGGMTGKVGAWALLAQKSFQFFDKHLRVHRDVAVSGVISQGHA</sequence>